<name>A0A6A5RP43_9PLEO</name>
<protein>
    <submittedName>
        <fullName evidence="2">Uncharacterized protein</fullName>
    </submittedName>
</protein>
<sequence>MPPTSNSQYLSTVLNDSNALIPSHAAGAPAATNTPPRARPSSTLSTTQPQTQAQHPSFTPAQRSAQARGAPFADRREAESYAGRARRDAAAAVLESQELLIWYAAARNESVAQTRRAFQNVVFGVGPDVVVWREEWEVKGREDGVGSPKGKGRVREADGRRGTPRKRGGAAASSGAFGESGVMG</sequence>
<dbReference type="OrthoDB" id="5372011at2759"/>
<dbReference type="Proteomes" id="UP000800082">
    <property type="component" value="Unassembled WGS sequence"/>
</dbReference>
<feature type="compositionally biased region" description="Low complexity" evidence="1">
    <location>
        <begin position="169"/>
        <end position="184"/>
    </location>
</feature>
<dbReference type="RefSeq" id="XP_033449451.1">
    <property type="nucleotide sequence ID" value="XM_033594640.1"/>
</dbReference>
<dbReference type="AlphaFoldDB" id="A0A6A5RP43"/>
<organism evidence="2 3">
    <name type="scientific">Didymella exigua CBS 183.55</name>
    <dbReference type="NCBI Taxonomy" id="1150837"/>
    <lineage>
        <taxon>Eukaryota</taxon>
        <taxon>Fungi</taxon>
        <taxon>Dikarya</taxon>
        <taxon>Ascomycota</taxon>
        <taxon>Pezizomycotina</taxon>
        <taxon>Dothideomycetes</taxon>
        <taxon>Pleosporomycetidae</taxon>
        <taxon>Pleosporales</taxon>
        <taxon>Pleosporineae</taxon>
        <taxon>Didymellaceae</taxon>
        <taxon>Didymella</taxon>
    </lineage>
</organism>
<dbReference type="GeneID" id="54352308"/>
<keyword evidence="3" id="KW-1185">Reference proteome</keyword>
<evidence type="ECO:0000313" key="2">
    <source>
        <dbReference type="EMBL" id="KAF1929203.1"/>
    </source>
</evidence>
<dbReference type="EMBL" id="ML978966">
    <property type="protein sequence ID" value="KAF1929203.1"/>
    <property type="molecule type" value="Genomic_DNA"/>
</dbReference>
<feature type="region of interest" description="Disordered" evidence="1">
    <location>
        <begin position="20"/>
        <end position="79"/>
    </location>
</feature>
<feature type="compositionally biased region" description="Polar residues" evidence="1">
    <location>
        <begin position="55"/>
        <end position="65"/>
    </location>
</feature>
<reference evidence="2" key="1">
    <citation type="journal article" date="2020" name="Stud. Mycol.">
        <title>101 Dothideomycetes genomes: a test case for predicting lifestyles and emergence of pathogens.</title>
        <authorList>
            <person name="Haridas S."/>
            <person name="Albert R."/>
            <person name="Binder M."/>
            <person name="Bloem J."/>
            <person name="Labutti K."/>
            <person name="Salamov A."/>
            <person name="Andreopoulos B."/>
            <person name="Baker S."/>
            <person name="Barry K."/>
            <person name="Bills G."/>
            <person name="Bluhm B."/>
            <person name="Cannon C."/>
            <person name="Castanera R."/>
            <person name="Culley D."/>
            <person name="Daum C."/>
            <person name="Ezra D."/>
            <person name="Gonzalez J."/>
            <person name="Henrissat B."/>
            <person name="Kuo A."/>
            <person name="Liang C."/>
            <person name="Lipzen A."/>
            <person name="Lutzoni F."/>
            <person name="Magnuson J."/>
            <person name="Mondo S."/>
            <person name="Nolan M."/>
            <person name="Ohm R."/>
            <person name="Pangilinan J."/>
            <person name="Park H.-J."/>
            <person name="Ramirez L."/>
            <person name="Alfaro M."/>
            <person name="Sun H."/>
            <person name="Tritt A."/>
            <person name="Yoshinaga Y."/>
            <person name="Zwiers L.-H."/>
            <person name="Turgeon B."/>
            <person name="Goodwin S."/>
            <person name="Spatafora J."/>
            <person name="Crous P."/>
            <person name="Grigoriev I."/>
        </authorList>
    </citation>
    <scope>NUCLEOTIDE SEQUENCE</scope>
    <source>
        <strain evidence="2">CBS 183.55</strain>
    </source>
</reference>
<feature type="compositionally biased region" description="Low complexity" evidence="1">
    <location>
        <begin position="25"/>
        <end position="54"/>
    </location>
</feature>
<accession>A0A6A5RP43</accession>
<evidence type="ECO:0000313" key="3">
    <source>
        <dbReference type="Proteomes" id="UP000800082"/>
    </source>
</evidence>
<gene>
    <name evidence="2" type="ORF">M421DRAFT_4372</name>
</gene>
<feature type="region of interest" description="Disordered" evidence="1">
    <location>
        <begin position="140"/>
        <end position="184"/>
    </location>
</feature>
<proteinExistence type="predicted"/>
<evidence type="ECO:0000256" key="1">
    <source>
        <dbReference type="SAM" id="MobiDB-lite"/>
    </source>
</evidence>